<feature type="region of interest" description="Disordered" evidence="1">
    <location>
        <begin position="1"/>
        <end position="34"/>
    </location>
</feature>
<evidence type="ECO:0000256" key="2">
    <source>
        <dbReference type="SAM" id="Phobius"/>
    </source>
</evidence>
<feature type="transmembrane region" description="Helical" evidence="2">
    <location>
        <begin position="89"/>
        <end position="110"/>
    </location>
</feature>
<dbReference type="Proteomes" id="UP001596012">
    <property type="component" value="Unassembled WGS sequence"/>
</dbReference>
<evidence type="ECO:0000259" key="4">
    <source>
        <dbReference type="Pfam" id="PF23494"/>
    </source>
</evidence>
<evidence type="ECO:0000313" key="5">
    <source>
        <dbReference type="EMBL" id="MFC4471867.1"/>
    </source>
</evidence>
<evidence type="ECO:0000313" key="6">
    <source>
        <dbReference type="Proteomes" id="UP001596012"/>
    </source>
</evidence>
<evidence type="ECO:0008006" key="7">
    <source>
        <dbReference type="Google" id="ProtNLM"/>
    </source>
</evidence>
<dbReference type="Pfam" id="PF23494">
    <property type="entry name" value="bPH_10"/>
    <property type="match status" value="1"/>
</dbReference>
<sequence length="255" mass="27869">MSVDMQKEPDARAGGRGDRADRPGRGDGAAQADQPTVLAESTWGVLALCVVAGAVVGELVRLLAGWLVTLRWAPFKGPAKLLDSVPEPWVTIGAVAVGALLGLFAAFVLLHESLSVRVSDRRVVLTIRDESEEFARDKIRLAFPDGKQLVLLGHHSEELAREDCGLDKRRLADAFTAHGYTWADADPHLAEFRRWVPGAPGLPEGANALFKAREKALKKQGDAEDARELRKELAKLGVVVRDKDKRQYWRLPSGD</sequence>
<keyword evidence="6" id="KW-1185">Reference proteome</keyword>
<keyword evidence="2" id="KW-1133">Transmembrane helix</keyword>
<keyword evidence="2" id="KW-0812">Transmembrane</keyword>
<protein>
    <recommendedName>
        <fullName evidence="7">DUF308 domain-containing protein</fullName>
    </recommendedName>
</protein>
<dbReference type="EMBL" id="JBHSFG010000102">
    <property type="protein sequence ID" value="MFC4471867.1"/>
    <property type="molecule type" value="Genomic_DNA"/>
</dbReference>
<name>A0ABV8Z3A4_9ACTN</name>
<organism evidence="5 6">
    <name type="scientific">Streptomyces xiangluensis</name>
    <dbReference type="NCBI Taxonomy" id="2665720"/>
    <lineage>
        <taxon>Bacteria</taxon>
        <taxon>Bacillati</taxon>
        <taxon>Actinomycetota</taxon>
        <taxon>Actinomycetes</taxon>
        <taxon>Kitasatosporales</taxon>
        <taxon>Streptomycetaceae</taxon>
        <taxon>Streptomyces</taxon>
    </lineage>
</organism>
<feature type="compositionally biased region" description="Basic and acidic residues" evidence="1">
    <location>
        <begin position="1"/>
        <end position="25"/>
    </location>
</feature>
<feature type="domain" description="YqeB PH" evidence="4">
    <location>
        <begin position="42"/>
        <end position="183"/>
    </location>
</feature>
<dbReference type="RefSeq" id="WP_386354660.1">
    <property type="nucleotide sequence ID" value="NZ_JBHSFG010000102.1"/>
</dbReference>
<keyword evidence="2" id="KW-0472">Membrane</keyword>
<feature type="transmembrane region" description="Helical" evidence="2">
    <location>
        <begin position="45"/>
        <end position="69"/>
    </location>
</feature>
<reference evidence="6" key="1">
    <citation type="journal article" date="2019" name="Int. J. Syst. Evol. Microbiol.">
        <title>The Global Catalogue of Microorganisms (GCM) 10K type strain sequencing project: providing services to taxonomists for standard genome sequencing and annotation.</title>
        <authorList>
            <consortium name="The Broad Institute Genomics Platform"/>
            <consortium name="The Broad Institute Genome Sequencing Center for Infectious Disease"/>
            <person name="Wu L."/>
            <person name="Ma J."/>
        </authorList>
    </citation>
    <scope>NUCLEOTIDE SEQUENCE [LARGE SCALE GENOMIC DNA]</scope>
    <source>
        <strain evidence="6">DT43</strain>
    </source>
</reference>
<dbReference type="InterPro" id="IPR056411">
    <property type="entry name" value="CysS_C"/>
</dbReference>
<comment type="caution">
    <text evidence="5">The sequence shown here is derived from an EMBL/GenBank/DDBJ whole genome shotgun (WGS) entry which is preliminary data.</text>
</comment>
<gene>
    <name evidence="5" type="ORF">ACFPH6_46545</name>
</gene>
<evidence type="ECO:0000256" key="1">
    <source>
        <dbReference type="SAM" id="MobiDB-lite"/>
    </source>
</evidence>
<feature type="domain" description="Cysteinyl-tRNA ligase anticodon binding" evidence="3">
    <location>
        <begin position="200"/>
        <end position="250"/>
    </location>
</feature>
<evidence type="ECO:0000259" key="3">
    <source>
        <dbReference type="Pfam" id="PF23493"/>
    </source>
</evidence>
<dbReference type="Pfam" id="PF23493">
    <property type="entry name" value="CysS_C"/>
    <property type="match status" value="1"/>
</dbReference>
<accession>A0ABV8Z3A4</accession>
<dbReference type="InterPro" id="IPR057798">
    <property type="entry name" value="PH_YqeB"/>
</dbReference>
<proteinExistence type="predicted"/>